<reference evidence="2 3" key="1">
    <citation type="journal article" date="2015" name="Genome Announc.">
        <title>Draft Genome Sequence and Gene Annotation of the Entomopathogenic Fungus Verticillium hemipterigenum.</title>
        <authorList>
            <person name="Horn F."/>
            <person name="Habel A."/>
            <person name="Scharf D.H."/>
            <person name="Dworschak J."/>
            <person name="Brakhage A.A."/>
            <person name="Guthke R."/>
            <person name="Hertweck C."/>
            <person name="Linde J."/>
        </authorList>
    </citation>
    <scope>NUCLEOTIDE SEQUENCE [LARGE SCALE GENOMIC DNA]</scope>
</reference>
<dbReference type="Proteomes" id="UP000039046">
    <property type="component" value="Unassembled WGS sequence"/>
</dbReference>
<dbReference type="EMBL" id="CDHN01000007">
    <property type="protein sequence ID" value="CEJ94772.1"/>
    <property type="molecule type" value="Genomic_DNA"/>
</dbReference>
<dbReference type="PANTHER" id="PTHR30543">
    <property type="entry name" value="CHROMATE REDUCTASE"/>
    <property type="match status" value="1"/>
</dbReference>
<dbReference type="GO" id="GO:0010181">
    <property type="term" value="F:FMN binding"/>
    <property type="evidence" value="ECO:0007669"/>
    <property type="project" value="TreeGrafter"/>
</dbReference>
<gene>
    <name evidence="2" type="ORF">VHEMI10284</name>
</gene>
<dbReference type="InterPro" id="IPR005025">
    <property type="entry name" value="FMN_Rdtase-like_dom"/>
</dbReference>
<feature type="domain" description="NADPH-dependent FMN reductase-like" evidence="1">
    <location>
        <begin position="10"/>
        <end position="156"/>
    </location>
</feature>
<proteinExistence type="predicted"/>
<dbReference type="GO" id="GO:0016491">
    <property type="term" value="F:oxidoreductase activity"/>
    <property type="evidence" value="ECO:0007669"/>
    <property type="project" value="InterPro"/>
</dbReference>
<dbReference type="PANTHER" id="PTHR30543:SF21">
    <property type="entry name" value="NAD(P)H-DEPENDENT FMN REDUCTASE LOT6"/>
    <property type="match status" value="1"/>
</dbReference>
<dbReference type="Pfam" id="PF03358">
    <property type="entry name" value="FMN_red"/>
    <property type="match status" value="1"/>
</dbReference>
<dbReference type="OrthoDB" id="68575at2759"/>
<dbReference type="STRING" id="1531966.A0A0A1TT24"/>
<dbReference type="InterPro" id="IPR050712">
    <property type="entry name" value="NAD(P)H-dep_reductase"/>
</dbReference>
<keyword evidence="3" id="KW-1185">Reference proteome</keyword>
<dbReference type="SUPFAM" id="SSF52218">
    <property type="entry name" value="Flavoproteins"/>
    <property type="match status" value="1"/>
</dbReference>
<name>A0A0A1TT24_9HYPO</name>
<dbReference type="HOGENOM" id="CLU_055322_2_0_1"/>
<sequence>MTATTSTPTNIAVVTCSTRSPRLNPYITNYVLKVLAPEHPQVTFTVIDLEAQGLPFYDEPGIPALLPKDNPSPHYVHDHTRRWSAKISQHDAFIFVTPQYNWSIPASLKNALDFLYHEWAGKPALVVSYGGKGGSKAAAHLQQILGSMHMKVTRQTPMFVVTTDTLKGVVDNGKADATDDERWCAANVDGQLKQSFLAMADGSDVLGRM</sequence>
<evidence type="ECO:0000313" key="2">
    <source>
        <dbReference type="EMBL" id="CEJ94772.1"/>
    </source>
</evidence>
<accession>A0A0A1TT24</accession>
<evidence type="ECO:0000259" key="1">
    <source>
        <dbReference type="Pfam" id="PF03358"/>
    </source>
</evidence>
<evidence type="ECO:0000313" key="3">
    <source>
        <dbReference type="Proteomes" id="UP000039046"/>
    </source>
</evidence>
<dbReference type="InterPro" id="IPR029039">
    <property type="entry name" value="Flavoprotein-like_sf"/>
</dbReference>
<protein>
    <recommendedName>
        <fullName evidence="1">NADPH-dependent FMN reductase-like domain-containing protein</fullName>
    </recommendedName>
</protein>
<dbReference type="AlphaFoldDB" id="A0A0A1TT24"/>
<dbReference type="GO" id="GO:0005829">
    <property type="term" value="C:cytosol"/>
    <property type="evidence" value="ECO:0007669"/>
    <property type="project" value="TreeGrafter"/>
</dbReference>
<organism evidence="2 3">
    <name type="scientific">[Torrubiella] hemipterigena</name>
    <dbReference type="NCBI Taxonomy" id="1531966"/>
    <lineage>
        <taxon>Eukaryota</taxon>
        <taxon>Fungi</taxon>
        <taxon>Dikarya</taxon>
        <taxon>Ascomycota</taxon>
        <taxon>Pezizomycotina</taxon>
        <taxon>Sordariomycetes</taxon>
        <taxon>Hypocreomycetidae</taxon>
        <taxon>Hypocreales</taxon>
        <taxon>Clavicipitaceae</taxon>
        <taxon>Clavicipitaceae incertae sedis</taxon>
        <taxon>'Torrubiella' clade</taxon>
    </lineage>
</organism>
<dbReference type="Gene3D" id="3.40.50.360">
    <property type="match status" value="1"/>
</dbReference>